<name>A0A8S0T375_OLEEU</name>
<dbReference type="Proteomes" id="UP000594638">
    <property type="component" value="Unassembled WGS sequence"/>
</dbReference>
<sequence>MSVQELESYAVNQAEETTKFVNNYVKIAEDIRQDASWILDTLHQQGEQIHRTHEMAVDMDHDLSRMTMTKESELVKSNGKT</sequence>
<keyword evidence="2" id="KW-1185">Reference proteome</keyword>
<protein>
    <recommendedName>
        <fullName evidence="3">t-SNARE coiled-coil homology domain-containing protein</fullName>
    </recommendedName>
</protein>
<proteinExistence type="predicted"/>
<dbReference type="GO" id="GO:0005886">
    <property type="term" value="C:plasma membrane"/>
    <property type="evidence" value="ECO:0007669"/>
    <property type="project" value="TreeGrafter"/>
</dbReference>
<dbReference type="AlphaFoldDB" id="A0A8S0T375"/>
<evidence type="ECO:0008006" key="3">
    <source>
        <dbReference type="Google" id="ProtNLM"/>
    </source>
</evidence>
<dbReference type="SUPFAM" id="SSF58038">
    <property type="entry name" value="SNARE fusion complex"/>
    <property type="match status" value="1"/>
</dbReference>
<dbReference type="PANTHER" id="PTHR19305:SF40">
    <property type="entry name" value="SNAP25 HOMOLOGOUS PROTEIN SNAP30-RELATED"/>
    <property type="match status" value="1"/>
</dbReference>
<accession>A0A8S0T375</accession>
<comment type="caution">
    <text evidence="1">The sequence shown here is derived from an EMBL/GenBank/DDBJ whole genome shotgun (WGS) entry which is preliminary data.</text>
</comment>
<reference evidence="1 2" key="1">
    <citation type="submission" date="2019-12" db="EMBL/GenBank/DDBJ databases">
        <authorList>
            <person name="Alioto T."/>
            <person name="Alioto T."/>
            <person name="Gomez Garrido J."/>
        </authorList>
    </citation>
    <scope>NUCLEOTIDE SEQUENCE [LARGE SCALE GENOMIC DNA]</scope>
</reference>
<dbReference type="OrthoDB" id="1736106at2759"/>
<dbReference type="Gene3D" id="1.20.5.110">
    <property type="match status" value="1"/>
</dbReference>
<evidence type="ECO:0000313" key="1">
    <source>
        <dbReference type="EMBL" id="CAA2998232.1"/>
    </source>
</evidence>
<dbReference type="EMBL" id="CACTIH010005585">
    <property type="protein sequence ID" value="CAA2998232.1"/>
    <property type="molecule type" value="Genomic_DNA"/>
</dbReference>
<evidence type="ECO:0000313" key="2">
    <source>
        <dbReference type="Proteomes" id="UP000594638"/>
    </source>
</evidence>
<dbReference type="PANTHER" id="PTHR19305">
    <property type="entry name" value="SYNAPTOSOMAL ASSOCIATED PROTEIN"/>
    <property type="match status" value="1"/>
</dbReference>
<organism evidence="1 2">
    <name type="scientific">Olea europaea subsp. europaea</name>
    <dbReference type="NCBI Taxonomy" id="158383"/>
    <lineage>
        <taxon>Eukaryota</taxon>
        <taxon>Viridiplantae</taxon>
        <taxon>Streptophyta</taxon>
        <taxon>Embryophyta</taxon>
        <taxon>Tracheophyta</taxon>
        <taxon>Spermatophyta</taxon>
        <taxon>Magnoliopsida</taxon>
        <taxon>eudicotyledons</taxon>
        <taxon>Gunneridae</taxon>
        <taxon>Pentapetalae</taxon>
        <taxon>asterids</taxon>
        <taxon>lamiids</taxon>
        <taxon>Lamiales</taxon>
        <taxon>Oleaceae</taxon>
        <taxon>Oleeae</taxon>
        <taxon>Olea</taxon>
    </lineage>
</organism>
<gene>
    <name evidence="1" type="ORF">OLEA9_A061061</name>
</gene>
<dbReference type="Gramene" id="OE9A061061T1">
    <property type="protein sequence ID" value="OE9A061061C1"/>
    <property type="gene ID" value="OE9A061061"/>
</dbReference>